<dbReference type="AlphaFoldDB" id="A0A0V0SK58"/>
<evidence type="ECO:0000313" key="1">
    <source>
        <dbReference type="EMBL" id="KRX27215.1"/>
    </source>
</evidence>
<dbReference type="OrthoDB" id="5911917at2759"/>
<keyword evidence="2" id="KW-1185">Reference proteome</keyword>
<name>A0A0V0SK58_9BILA</name>
<comment type="caution">
    <text evidence="1">The sequence shown here is derived from an EMBL/GenBank/DDBJ whole genome shotgun (WGS) entry which is preliminary data.</text>
</comment>
<evidence type="ECO:0000313" key="2">
    <source>
        <dbReference type="Proteomes" id="UP000054630"/>
    </source>
</evidence>
<organism evidence="1 2">
    <name type="scientific">Trichinella nelsoni</name>
    <dbReference type="NCBI Taxonomy" id="6336"/>
    <lineage>
        <taxon>Eukaryota</taxon>
        <taxon>Metazoa</taxon>
        <taxon>Ecdysozoa</taxon>
        <taxon>Nematoda</taxon>
        <taxon>Enoplea</taxon>
        <taxon>Dorylaimia</taxon>
        <taxon>Trichinellida</taxon>
        <taxon>Trichinellidae</taxon>
        <taxon>Trichinella</taxon>
    </lineage>
</organism>
<gene>
    <name evidence="1" type="ORF">T07_1730</name>
</gene>
<proteinExistence type="predicted"/>
<dbReference type="Proteomes" id="UP000054630">
    <property type="component" value="Unassembled WGS sequence"/>
</dbReference>
<dbReference type="EMBL" id="JYDL01000004">
    <property type="protein sequence ID" value="KRX27215.1"/>
    <property type="molecule type" value="Genomic_DNA"/>
</dbReference>
<accession>A0A0V0SK58</accession>
<sequence>MPNLMQINDLILDRFTDFGLIGCSSTEAGDPNATNCRYPITHYGLSLKPARILMNCFHFP</sequence>
<reference evidence="1 2" key="1">
    <citation type="submission" date="2015-01" db="EMBL/GenBank/DDBJ databases">
        <title>Evolution of Trichinella species and genotypes.</title>
        <authorList>
            <person name="Korhonen P.K."/>
            <person name="Edoardo P."/>
            <person name="Giuseppe L.R."/>
            <person name="Gasser R.B."/>
        </authorList>
    </citation>
    <scope>NUCLEOTIDE SEQUENCE [LARGE SCALE GENOMIC DNA]</scope>
    <source>
        <strain evidence="1">ISS37</strain>
    </source>
</reference>
<protein>
    <submittedName>
        <fullName evidence="1">Uncharacterized protein</fullName>
    </submittedName>
</protein>